<protein>
    <recommendedName>
        <fullName evidence="1">Knr4/Smi1-like domain-containing protein</fullName>
    </recommendedName>
</protein>
<evidence type="ECO:0000313" key="3">
    <source>
        <dbReference type="Proteomes" id="UP000279227"/>
    </source>
</evidence>
<dbReference type="EMBL" id="LR134289">
    <property type="protein sequence ID" value="VEE09946.1"/>
    <property type="molecule type" value="Genomic_DNA"/>
</dbReference>
<dbReference type="GeneID" id="93019418"/>
<reference evidence="2 3" key="1">
    <citation type="submission" date="2018-12" db="EMBL/GenBank/DDBJ databases">
        <authorList>
            <consortium name="Pathogen Informatics"/>
        </authorList>
    </citation>
    <scope>NUCLEOTIDE SEQUENCE [LARGE SCALE GENOMIC DNA]</scope>
    <source>
        <strain evidence="2 3">NCTC11432</strain>
    </source>
</reference>
<dbReference type="OrthoDB" id="1189226at2"/>
<organism evidence="2 3">
    <name type="scientific">Chryseobacterium gleum</name>
    <name type="common">Flavobacterium gleum</name>
    <dbReference type="NCBI Taxonomy" id="250"/>
    <lineage>
        <taxon>Bacteria</taxon>
        <taxon>Pseudomonadati</taxon>
        <taxon>Bacteroidota</taxon>
        <taxon>Flavobacteriia</taxon>
        <taxon>Flavobacteriales</taxon>
        <taxon>Weeksellaceae</taxon>
        <taxon>Chryseobacterium group</taxon>
        <taxon>Chryseobacterium</taxon>
    </lineage>
</organism>
<dbReference type="Gene3D" id="3.40.1580.10">
    <property type="entry name" value="SMI1/KNR4-like"/>
    <property type="match status" value="1"/>
</dbReference>
<name>A0A3S4M891_CHRGE</name>
<dbReference type="InterPro" id="IPR018958">
    <property type="entry name" value="Knr4/Smi1-like_dom"/>
</dbReference>
<proteinExistence type="predicted"/>
<dbReference type="InterPro" id="IPR037883">
    <property type="entry name" value="Knr4/Smi1-like_sf"/>
</dbReference>
<dbReference type="SUPFAM" id="SSF160631">
    <property type="entry name" value="SMI1/KNR4-like"/>
    <property type="match status" value="1"/>
</dbReference>
<evidence type="ECO:0000259" key="1">
    <source>
        <dbReference type="Pfam" id="PF09346"/>
    </source>
</evidence>
<dbReference type="AlphaFoldDB" id="A0A3S4M891"/>
<gene>
    <name evidence="2" type="ORF">NCTC11432_03521</name>
</gene>
<feature type="domain" description="Knr4/Smi1-like" evidence="1">
    <location>
        <begin position="23"/>
        <end position="135"/>
    </location>
</feature>
<dbReference type="Proteomes" id="UP000279227">
    <property type="component" value="Chromosome"/>
</dbReference>
<accession>A0A3S4M891</accession>
<dbReference type="KEGG" id="cgle:NCTC11432_03521"/>
<dbReference type="STRING" id="525257.HMPREF0204_10479"/>
<evidence type="ECO:0000313" key="2">
    <source>
        <dbReference type="EMBL" id="VEE09946.1"/>
    </source>
</evidence>
<dbReference type="Pfam" id="PF09346">
    <property type="entry name" value="SMI1_KNR4"/>
    <property type="match status" value="1"/>
</dbReference>
<dbReference type="RefSeq" id="WP_002982505.1">
    <property type="nucleotide sequence ID" value="NZ_CP068486.1"/>
</dbReference>
<sequence length="154" mass="18014">MTIEYMTAVKDNLKINNFINRGFSEEKIQKIESEYNKGNKFPKAFREFLYLAGDFNNFGFDDIEGILKLQELAKEELEITGAKIERPFFAFHQLSGCEYFTFIYLDENTADPKTYICSPYYKSTPGEEFIKYNGFTFTALVNESIHRVKNNIPF</sequence>